<dbReference type="EMBL" id="JAOTPV010000024">
    <property type="protein sequence ID" value="KAJ4470784.1"/>
    <property type="molecule type" value="Genomic_DNA"/>
</dbReference>
<gene>
    <name evidence="4" type="ORF">J3R30DRAFT_3802547</name>
</gene>
<keyword evidence="2" id="KW-0521">NADP</keyword>
<dbReference type="InterPro" id="IPR051164">
    <property type="entry name" value="NmrA-like_oxidored"/>
</dbReference>
<comment type="caution">
    <text evidence="4">The sequence shown here is derived from an EMBL/GenBank/DDBJ whole genome shotgun (WGS) entry which is preliminary data.</text>
</comment>
<comment type="similarity">
    <text evidence="1">Belongs to the NmrA-type oxidoreductase family.</text>
</comment>
<evidence type="ECO:0000313" key="5">
    <source>
        <dbReference type="Proteomes" id="UP001150266"/>
    </source>
</evidence>
<dbReference type="Pfam" id="PF05368">
    <property type="entry name" value="NmrA"/>
    <property type="match status" value="1"/>
</dbReference>
<sequence length="338" mass="37149">MTQKLVLVTGATGRQGSSLINALKPSELEARPEDSEFHVLALTRNSKSPSARLLALQHHVTVIEGNLDSVTSIRGIFEEAKPKGGVWGVCCILAFPGLGANADGEEAQGKALADISLEYNVKSFIFSSVERGGERDDDKAVLDRLAKVKIERHVRELGKQGIPWTLMRPGFFMENYEGTIGKITVAVLKAGLRPMTTIQLITVDDIGYVAAGVLKSPQDFREQILCVVGECCTLKEQEESYKRATGRSLPAIPAFIARTLILINGHTKDLIADIERVHRIQEENEVPDHEVQVAAARRAYSNIRNFETWAKEKALPSSTRHTNGWNKVTISKLAAGRQ</sequence>
<dbReference type="Proteomes" id="UP001150266">
    <property type="component" value="Unassembled WGS sequence"/>
</dbReference>
<evidence type="ECO:0000256" key="2">
    <source>
        <dbReference type="ARBA" id="ARBA00022857"/>
    </source>
</evidence>
<reference evidence="4" key="1">
    <citation type="submission" date="2022-08" db="EMBL/GenBank/DDBJ databases">
        <title>A Global Phylogenomic Analysis of the Shiitake Genus Lentinula.</title>
        <authorList>
            <consortium name="DOE Joint Genome Institute"/>
            <person name="Sierra-Patev S."/>
            <person name="Min B."/>
            <person name="Naranjo-Ortiz M."/>
            <person name="Looney B."/>
            <person name="Konkel Z."/>
            <person name="Slot J.C."/>
            <person name="Sakamoto Y."/>
            <person name="Steenwyk J.L."/>
            <person name="Rokas A."/>
            <person name="Carro J."/>
            <person name="Camarero S."/>
            <person name="Ferreira P."/>
            <person name="Molpeceres G."/>
            <person name="Ruiz-Duenas F.J."/>
            <person name="Serrano A."/>
            <person name="Henrissat B."/>
            <person name="Drula E."/>
            <person name="Hughes K.W."/>
            <person name="Mata J.L."/>
            <person name="Ishikawa N.K."/>
            <person name="Vargas-Isla R."/>
            <person name="Ushijima S."/>
            <person name="Smith C.A."/>
            <person name="Ahrendt S."/>
            <person name="Andreopoulos W."/>
            <person name="He G."/>
            <person name="Labutti K."/>
            <person name="Lipzen A."/>
            <person name="Ng V."/>
            <person name="Riley R."/>
            <person name="Sandor L."/>
            <person name="Barry K."/>
            <person name="Martinez A.T."/>
            <person name="Xiao Y."/>
            <person name="Gibbons J.G."/>
            <person name="Terashima K."/>
            <person name="Grigoriev I.V."/>
            <person name="Hibbett D.S."/>
        </authorList>
    </citation>
    <scope>NUCLEOTIDE SEQUENCE</scope>
    <source>
        <strain evidence="4">JLM2183</strain>
    </source>
</reference>
<dbReference type="PANTHER" id="PTHR42748">
    <property type="entry name" value="NITROGEN METABOLITE REPRESSION PROTEIN NMRA FAMILY MEMBER"/>
    <property type="match status" value="1"/>
</dbReference>
<feature type="domain" description="NmrA-like" evidence="3">
    <location>
        <begin position="3"/>
        <end position="307"/>
    </location>
</feature>
<dbReference type="PANTHER" id="PTHR42748:SF7">
    <property type="entry name" value="NMRA LIKE REDOX SENSOR 1-RELATED"/>
    <property type="match status" value="1"/>
</dbReference>
<keyword evidence="5" id="KW-1185">Reference proteome</keyword>
<dbReference type="OrthoDB" id="9997102at2759"/>
<accession>A0A9W9A0G6</accession>
<dbReference type="Gene3D" id="3.40.50.720">
    <property type="entry name" value="NAD(P)-binding Rossmann-like Domain"/>
    <property type="match status" value="1"/>
</dbReference>
<evidence type="ECO:0000259" key="3">
    <source>
        <dbReference type="Pfam" id="PF05368"/>
    </source>
</evidence>
<dbReference type="AlphaFoldDB" id="A0A9W9A0G6"/>
<name>A0A9W9A0G6_9AGAR</name>
<dbReference type="SUPFAM" id="SSF51735">
    <property type="entry name" value="NAD(P)-binding Rossmann-fold domains"/>
    <property type="match status" value="1"/>
</dbReference>
<dbReference type="InterPro" id="IPR008030">
    <property type="entry name" value="NmrA-like"/>
</dbReference>
<evidence type="ECO:0000256" key="1">
    <source>
        <dbReference type="ARBA" id="ARBA00006328"/>
    </source>
</evidence>
<evidence type="ECO:0000313" key="4">
    <source>
        <dbReference type="EMBL" id="KAJ4470784.1"/>
    </source>
</evidence>
<dbReference type="InterPro" id="IPR036291">
    <property type="entry name" value="NAD(P)-bd_dom_sf"/>
</dbReference>
<proteinExistence type="inferred from homology"/>
<organism evidence="4 5">
    <name type="scientific">Lentinula aciculospora</name>
    <dbReference type="NCBI Taxonomy" id="153920"/>
    <lineage>
        <taxon>Eukaryota</taxon>
        <taxon>Fungi</taxon>
        <taxon>Dikarya</taxon>
        <taxon>Basidiomycota</taxon>
        <taxon>Agaricomycotina</taxon>
        <taxon>Agaricomycetes</taxon>
        <taxon>Agaricomycetidae</taxon>
        <taxon>Agaricales</taxon>
        <taxon>Marasmiineae</taxon>
        <taxon>Omphalotaceae</taxon>
        <taxon>Lentinula</taxon>
    </lineage>
</organism>
<protein>
    <submittedName>
        <fullName evidence="4">NAD(P)-binding protein</fullName>
    </submittedName>
</protein>
<dbReference type="Gene3D" id="3.90.25.10">
    <property type="entry name" value="UDP-galactose 4-epimerase, domain 1"/>
    <property type="match status" value="1"/>
</dbReference>
<dbReference type="GO" id="GO:0005634">
    <property type="term" value="C:nucleus"/>
    <property type="evidence" value="ECO:0007669"/>
    <property type="project" value="TreeGrafter"/>
</dbReference>